<comment type="caution">
    <text evidence="2">The sequence shown here is derived from an EMBL/GenBank/DDBJ whole genome shotgun (WGS) entry which is preliminary data.</text>
</comment>
<organism evidence="2 3">
    <name type="scientific">Aquimarina celericrescens</name>
    <dbReference type="NCBI Taxonomy" id="1964542"/>
    <lineage>
        <taxon>Bacteria</taxon>
        <taxon>Pseudomonadati</taxon>
        <taxon>Bacteroidota</taxon>
        <taxon>Flavobacteriia</taxon>
        <taxon>Flavobacteriales</taxon>
        <taxon>Flavobacteriaceae</taxon>
        <taxon>Aquimarina</taxon>
    </lineage>
</organism>
<feature type="transmembrane region" description="Helical" evidence="1">
    <location>
        <begin position="6"/>
        <end position="23"/>
    </location>
</feature>
<sequence length="161" mass="18687">MKRKYTYITLGVVVFTGIIFLFNRESTQNFHKKEIQTDDLLSFKKTDVKNLKLFVLNDFKGDPDKISDNDFIMISEKSTSEIIKNTMASLDWKKFNIVQLKNENNDIYVGGSLERGFHSGYRNGDFTISKKNPLTSIEEMTKILLAFFKGENTWVDGYKDK</sequence>
<evidence type="ECO:0000256" key="1">
    <source>
        <dbReference type="SAM" id="Phobius"/>
    </source>
</evidence>
<dbReference type="RefSeq" id="WP_378321721.1">
    <property type="nucleotide sequence ID" value="NZ_JBHUHY010000028.1"/>
</dbReference>
<keyword evidence="1" id="KW-0812">Transmembrane</keyword>
<evidence type="ECO:0000313" key="3">
    <source>
        <dbReference type="Proteomes" id="UP001597344"/>
    </source>
</evidence>
<reference evidence="3" key="1">
    <citation type="journal article" date="2019" name="Int. J. Syst. Evol. Microbiol.">
        <title>The Global Catalogue of Microorganisms (GCM) 10K type strain sequencing project: providing services to taxonomists for standard genome sequencing and annotation.</title>
        <authorList>
            <consortium name="The Broad Institute Genomics Platform"/>
            <consortium name="The Broad Institute Genome Sequencing Center for Infectious Disease"/>
            <person name="Wu L."/>
            <person name="Ma J."/>
        </authorList>
    </citation>
    <scope>NUCLEOTIDE SEQUENCE [LARGE SCALE GENOMIC DNA]</scope>
    <source>
        <strain evidence="3">DT92</strain>
    </source>
</reference>
<accession>A0ABW5B0D5</accession>
<gene>
    <name evidence="2" type="ORF">ACFSJT_17965</name>
</gene>
<dbReference type="EMBL" id="JBHUHY010000028">
    <property type="protein sequence ID" value="MFD2188694.1"/>
    <property type="molecule type" value="Genomic_DNA"/>
</dbReference>
<name>A0ABW5B0D5_9FLAO</name>
<protein>
    <recommendedName>
        <fullName evidence="4">Lipoprotein</fullName>
    </recommendedName>
</protein>
<keyword evidence="1" id="KW-0472">Membrane</keyword>
<evidence type="ECO:0008006" key="4">
    <source>
        <dbReference type="Google" id="ProtNLM"/>
    </source>
</evidence>
<evidence type="ECO:0000313" key="2">
    <source>
        <dbReference type="EMBL" id="MFD2188694.1"/>
    </source>
</evidence>
<keyword evidence="3" id="KW-1185">Reference proteome</keyword>
<keyword evidence="1" id="KW-1133">Transmembrane helix</keyword>
<dbReference type="Proteomes" id="UP001597344">
    <property type="component" value="Unassembled WGS sequence"/>
</dbReference>
<proteinExistence type="predicted"/>